<keyword evidence="2" id="KW-0503">Monooxygenase</keyword>
<dbReference type="SUPFAM" id="SSF51905">
    <property type="entry name" value="FAD/NAD(P)-binding domain"/>
    <property type="match status" value="1"/>
</dbReference>
<dbReference type="InterPro" id="IPR036188">
    <property type="entry name" value="FAD/NAD-bd_sf"/>
</dbReference>
<evidence type="ECO:0000313" key="5">
    <source>
        <dbReference type="EnsemblPlants" id="Zm00001eb244010_P002"/>
    </source>
</evidence>
<gene>
    <name evidence="5" type="primary">LOC103627302</name>
</gene>
<name>A0A804PIY2_MAIZE</name>
<comment type="similarity">
    <text evidence="3">Belongs to the 3-hydroxybenzoate 6-hydroxylase family.</text>
</comment>
<dbReference type="FunCoup" id="A0A804PIY2">
    <property type="interactions" value="17"/>
</dbReference>
<evidence type="ECO:0007829" key="7">
    <source>
        <dbReference type="PeptideAtlas" id="A0A804PIY2"/>
    </source>
</evidence>
<dbReference type="Proteomes" id="UP000007305">
    <property type="component" value="Chromosome 5"/>
</dbReference>
<keyword evidence="6" id="KW-1185">Reference proteome</keyword>
<accession>A0A804PIY2</accession>
<dbReference type="InParanoid" id="A0A804PIY2"/>
<dbReference type="KEGG" id="zma:103627302"/>
<feature type="domain" description="FAD-binding" evidence="4">
    <location>
        <begin position="22"/>
        <end position="371"/>
    </location>
</feature>
<dbReference type="GeneID" id="103627302"/>
<dbReference type="RefSeq" id="XP_008645818.1">
    <property type="nucleotide sequence ID" value="XM_008647596.4"/>
</dbReference>
<dbReference type="InterPro" id="IPR044560">
    <property type="entry name" value="MOase"/>
</dbReference>
<dbReference type="PRINTS" id="PR00420">
    <property type="entry name" value="RNGMNOXGNASE"/>
</dbReference>
<reference evidence="5" key="2">
    <citation type="submission" date="2019-07" db="EMBL/GenBank/DDBJ databases">
        <authorList>
            <person name="Seetharam A."/>
            <person name="Woodhouse M."/>
            <person name="Cannon E."/>
        </authorList>
    </citation>
    <scope>NUCLEOTIDE SEQUENCE [LARGE SCALE GENOMIC DNA]</scope>
    <source>
        <strain evidence="5">cv. B73</strain>
    </source>
</reference>
<dbReference type="GO" id="GO:0004497">
    <property type="term" value="F:monooxygenase activity"/>
    <property type="evidence" value="ECO:0007669"/>
    <property type="project" value="UniProtKB-KW"/>
</dbReference>
<dbReference type="Gene3D" id="3.50.50.60">
    <property type="entry name" value="FAD/NAD(P)-binding domain"/>
    <property type="match status" value="1"/>
</dbReference>
<dbReference type="AlphaFoldDB" id="A0A804PIY2"/>
<evidence type="ECO:0000259" key="4">
    <source>
        <dbReference type="Pfam" id="PF01494"/>
    </source>
</evidence>
<dbReference type="InterPro" id="IPR002938">
    <property type="entry name" value="FAD-bd"/>
</dbReference>
<organism evidence="5 6">
    <name type="scientific">Zea mays</name>
    <name type="common">Maize</name>
    <dbReference type="NCBI Taxonomy" id="4577"/>
    <lineage>
        <taxon>Eukaryota</taxon>
        <taxon>Viridiplantae</taxon>
        <taxon>Streptophyta</taxon>
        <taxon>Embryophyta</taxon>
        <taxon>Tracheophyta</taxon>
        <taxon>Spermatophyta</taxon>
        <taxon>Magnoliopsida</taxon>
        <taxon>Liliopsida</taxon>
        <taxon>Poales</taxon>
        <taxon>Poaceae</taxon>
        <taxon>PACMAD clade</taxon>
        <taxon>Panicoideae</taxon>
        <taxon>Andropogonodae</taxon>
        <taxon>Andropogoneae</taxon>
        <taxon>Tripsacinae</taxon>
        <taxon>Zea</taxon>
    </lineage>
</organism>
<keyword evidence="7" id="KW-1267">Proteomics identification</keyword>
<proteinExistence type="evidence at protein level"/>
<evidence type="ECO:0000313" key="6">
    <source>
        <dbReference type="Proteomes" id="UP000007305"/>
    </source>
</evidence>
<dbReference type="PANTHER" id="PTHR45934">
    <property type="entry name" value="FAD/NAD(P)-BINDING OXIDOREDUCTASE FAMILY PROTEIN"/>
    <property type="match status" value="1"/>
</dbReference>
<protein>
    <recommendedName>
        <fullName evidence="4">FAD-binding domain-containing protein</fullName>
    </recommendedName>
</protein>
<dbReference type="Gramene" id="Zm00001eb244010_T002">
    <property type="protein sequence ID" value="Zm00001eb244010_P002"/>
    <property type="gene ID" value="Zm00001eb244010"/>
</dbReference>
<reference evidence="6" key="1">
    <citation type="journal article" date="2009" name="Science">
        <title>The B73 maize genome: complexity, diversity, and dynamics.</title>
        <authorList>
            <person name="Schnable P.S."/>
            <person name="Ware D."/>
            <person name="Fulton R.S."/>
            <person name="Stein J.C."/>
            <person name="Wei F."/>
            <person name="Pasternak S."/>
            <person name="Liang C."/>
            <person name="Zhang J."/>
            <person name="Fulton L."/>
            <person name="Graves T.A."/>
            <person name="Minx P."/>
            <person name="Reily A.D."/>
            <person name="Courtney L."/>
            <person name="Kruchowski S.S."/>
            <person name="Tomlinson C."/>
            <person name="Strong C."/>
            <person name="Delehaunty K."/>
            <person name="Fronick C."/>
            <person name="Courtney B."/>
            <person name="Rock S.M."/>
            <person name="Belter E."/>
            <person name="Du F."/>
            <person name="Kim K."/>
            <person name="Abbott R.M."/>
            <person name="Cotton M."/>
            <person name="Levy A."/>
            <person name="Marchetto P."/>
            <person name="Ochoa K."/>
            <person name="Jackson S.M."/>
            <person name="Gillam B."/>
            <person name="Chen W."/>
            <person name="Yan L."/>
            <person name="Higginbotham J."/>
            <person name="Cardenas M."/>
            <person name="Waligorski J."/>
            <person name="Applebaum E."/>
            <person name="Phelps L."/>
            <person name="Falcone J."/>
            <person name="Kanchi K."/>
            <person name="Thane T."/>
            <person name="Scimone A."/>
            <person name="Thane N."/>
            <person name="Henke J."/>
            <person name="Wang T."/>
            <person name="Ruppert J."/>
            <person name="Shah N."/>
            <person name="Rotter K."/>
            <person name="Hodges J."/>
            <person name="Ingenthron E."/>
            <person name="Cordes M."/>
            <person name="Kohlberg S."/>
            <person name="Sgro J."/>
            <person name="Delgado B."/>
            <person name="Mead K."/>
            <person name="Chinwalla A."/>
            <person name="Leonard S."/>
            <person name="Crouse K."/>
            <person name="Collura K."/>
            <person name="Kudrna D."/>
            <person name="Currie J."/>
            <person name="He R."/>
            <person name="Angelova A."/>
            <person name="Rajasekar S."/>
            <person name="Mueller T."/>
            <person name="Lomeli R."/>
            <person name="Scara G."/>
            <person name="Ko A."/>
            <person name="Delaney K."/>
            <person name="Wissotski M."/>
            <person name="Lopez G."/>
            <person name="Campos D."/>
            <person name="Braidotti M."/>
            <person name="Ashley E."/>
            <person name="Golser W."/>
            <person name="Kim H."/>
            <person name="Lee S."/>
            <person name="Lin J."/>
            <person name="Dujmic Z."/>
            <person name="Kim W."/>
            <person name="Talag J."/>
            <person name="Zuccolo A."/>
            <person name="Fan C."/>
            <person name="Sebastian A."/>
            <person name="Kramer M."/>
            <person name="Spiegel L."/>
            <person name="Nascimento L."/>
            <person name="Zutavern T."/>
            <person name="Miller B."/>
            <person name="Ambroise C."/>
            <person name="Muller S."/>
            <person name="Spooner W."/>
            <person name="Narechania A."/>
            <person name="Ren L."/>
            <person name="Wei S."/>
            <person name="Kumari S."/>
            <person name="Faga B."/>
            <person name="Levy M.J."/>
            <person name="McMahan L."/>
            <person name="Van Buren P."/>
            <person name="Vaughn M.W."/>
            <person name="Ying K."/>
            <person name="Yeh C.-T."/>
            <person name="Emrich S.J."/>
            <person name="Jia Y."/>
            <person name="Kalyanaraman A."/>
            <person name="Hsia A.-P."/>
            <person name="Barbazuk W.B."/>
            <person name="Baucom R.S."/>
            <person name="Brutnell T.P."/>
            <person name="Carpita N.C."/>
            <person name="Chaparro C."/>
            <person name="Chia J.-M."/>
            <person name="Deragon J.-M."/>
            <person name="Estill J.C."/>
            <person name="Fu Y."/>
            <person name="Jeddeloh J.A."/>
            <person name="Han Y."/>
            <person name="Lee H."/>
            <person name="Li P."/>
            <person name="Lisch D.R."/>
            <person name="Liu S."/>
            <person name="Liu Z."/>
            <person name="Nagel D.H."/>
            <person name="McCann M.C."/>
            <person name="SanMiguel P."/>
            <person name="Myers A.M."/>
            <person name="Nettleton D."/>
            <person name="Nguyen J."/>
            <person name="Penning B.W."/>
            <person name="Ponnala L."/>
            <person name="Schneider K.L."/>
            <person name="Schwartz D.C."/>
            <person name="Sharma A."/>
            <person name="Soderlund C."/>
            <person name="Springer N.M."/>
            <person name="Sun Q."/>
            <person name="Wang H."/>
            <person name="Waterman M."/>
            <person name="Westerman R."/>
            <person name="Wolfgruber T.K."/>
            <person name="Yang L."/>
            <person name="Yu Y."/>
            <person name="Zhang L."/>
            <person name="Zhou S."/>
            <person name="Zhu Q."/>
            <person name="Bennetzen J.L."/>
            <person name="Dawe R.K."/>
            <person name="Jiang J."/>
            <person name="Jiang N."/>
            <person name="Presting G.G."/>
            <person name="Wessler S.R."/>
            <person name="Aluru S."/>
            <person name="Martienssen R.A."/>
            <person name="Clifton S.W."/>
            <person name="McCombie W.R."/>
            <person name="Wing R.A."/>
            <person name="Wilson R.K."/>
        </authorList>
    </citation>
    <scope>NUCLEOTIDE SEQUENCE [LARGE SCALE GENOMIC DNA]</scope>
    <source>
        <strain evidence="6">cv. B73</strain>
    </source>
</reference>
<dbReference type="GO" id="GO:0071949">
    <property type="term" value="F:FAD binding"/>
    <property type="evidence" value="ECO:0007669"/>
    <property type="project" value="InterPro"/>
</dbReference>
<evidence type="ECO:0000256" key="3">
    <source>
        <dbReference type="ARBA" id="ARBA00024018"/>
    </source>
</evidence>
<sequence>MYAASSHPGTSSSSSMEESHGIVIVGGGICGLATALALHRKGIASLVLEKSEALRVDGGSIGVHVNGWRVLEQLGVAAELRETANLVTAFIRLRMPLISYQMPPDQIQNQRSLPNCFQVPRRVAGRKEEHPDTRQELRWLKRKDLLETMAKDIPAGAIRLGCHVTAIHPSDPGVVLTTTPAGGGGGGVIRAKVLIGCDGSNSVVAKYLGMSPSKPTPPRTYLRGFTTYRHGHPFGDRFLRLRGRRFFVGRSPMTDTRVSFFVACHVPSAATSSSSRVVDARDTRHAVLQKLRDQRCPAEVVEMVRDADPDSLNVVTRVWYRPPWQVALAAFRKGAVTVAGDAMHAMGSYIGQGGSAALEDALVLARSLARARAAAAGGRDDGDDEPFLLGAATAIREYVRERRLRVARLSLEAFVMGELLRAKSMATKLACMAILALLGTKALGHTNYDCGRL</sequence>
<evidence type="ECO:0000256" key="2">
    <source>
        <dbReference type="ARBA" id="ARBA00023033"/>
    </source>
</evidence>
<dbReference type="PANTHER" id="PTHR45934:SF26">
    <property type="entry name" value="FAD-BINDING DOMAIN-CONTAINING PROTEIN"/>
    <property type="match status" value="1"/>
</dbReference>
<dbReference type="Pfam" id="PF01494">
    <property type="entry name" value="FAD_binding_3"/>
    <property type="match status" value="1"/>
</dbReference>
<dbReference type="OrthoDB" id="759125at2759"/>
<dbReference type="EnsemblPlants" id="Zm00001eb244010_T002">
    <property type="protein sequence ID" value="Zm00001eb244010_P002"/>
    <property type="gene ID" value="Zm00001eb244010"/>
</dbReference>
<reference evidence="5" key="3">
    <citation type="submission" date="2021-05" db="UniProtKB">
        <authorList>
            <consortium name="EnsemblPlants"/>
        </authorList>
    </citation>
    <scope>IDENTIFICATION</scope>
    <source>
        <strain evidence="5">cv. B73</strain>
    </source>
</reference>
<keyword evidence="1" id="KW-0560">Oxidoreductase</keyword>
<evidence type="ECO:0000256" key="1">
    <source>
        <dbReference type="ARBA" id="ARBA00023002"/>
    </source>
</evidence>